<feature type="transmembrane region" description="Helical" evidence="8">
    <location>
        <begin position="176"/>
        <end position="201"/>
    </location>
</feature>
<feature type="transmembrane region" description="Helical" evidence="8">
    <location>
        <begin position="213"/>
        <end position="236"/>
    </location>
</feature>
<dbReference type="Pfam" id="PF03845">
    <property type="entry name" value="Spore_permease"/>
    <property type="match status" value="1"/>
</dbReference>
<feature type="transmembrane region" description="Helical" evidence="8">
    <location>
        <begin position="136"/>
        <end position="156"/>
    </location>
</feature>
<comment type="subcellular location">
    <subcellularLocation>
        <location evidence="1">Membrane</location>
        <topology evidence="1">Multi-pass membrane protein</topology>
    </subcellularLocation>
</comment>
<evidence type="ECO:0000256" key="4">
    <source>
        <dbReference type="ARBA" id="ARBA00022544"/>
    </source>
</evidence>
<comment type="similarity">
    <text evidence="2">Belongs to the amino acid-polyamine-organocation (APC) superfamily. Spore germination protein (SGP) (TC 2.A.3.9) family.</text>
</comment>
<dbReference type="PANTHER" id="PTHR34975:SF2">
    <property type="entry name" value="SPORE GERMINATION PROTEIN A2"/>
    <property type="match status" value="1"/>
</dbReference>
<feature type="transmembrane region" description="Helical" evidence="8">
    <location>
        <begin position="34"/>
        <end position="54"/>
    </location>
</feature>
<keyword evidence="10" id="KW-1185">Reference proteome</keyword>
<dbReference type="GO" id="GO:0016020">
    <property type="term" value="C:membrane"/>
    <property type="evidence" value="ECO:0007669"/>
    <property type="project" value="UniProtKB-SubCell"/>
</dbReference>
<proteinExistence type="inferred from homology"/>
<protein>
    <recommendedName>
        <fullName evidence="11">Spore germination protein</fullName>
    </recommendedName>
</protein>
<feature type="transmembrane region" description="Helical" evidence="8">
    <location>
        <begin position="256"/>
        <end position="278"/>
    </location>
</feature>
<feature type="transmembrane region" description="Helical" evidence="8">
    <location>
        <begin position="345"/>
        <end position="366"/>
    </location>
</feature>
<evidence type="ECO:0000256" key="3">
    <source>
        <dbReference type="ARBA" id="ARBA00022448"/>
    </source>
</evidence>
<evidence type="ECO:0008006" key="11">
    <source>
        <dbReference type="Google" id="ProtNLM"/>
    </source>
</evidence>
<evidence type="ECO:0000256" key="7">
    <source>
        <dbReference type="ARBA" id="ARBA00023136"/>
    </source>
</evidence>
<evidence type="ECO:0000256" key="8">
    <source>
        <dbReference type="SAM" id="Phobius"/>
    </source>
</evidence>
<dbReference type="PANTHER" id="PTHR34975">
    <property type="entry name" value="SPORE GERMINATION PROTEIN A2"/>
    <property type="match status" value="1"/>
</dbReference>
<dbReference type="Proteomes" id="UP000300879">
    <property type="component" value="Chromosome"/>
</dbReference>
<dbReference type="KEGG" id="palo:E6C60_3960"/>
<feature type="transmembrane region" description="Helical" evidence="8">
    <location>
        <begin position="315"/>
        <end position="333"/>
    </location>
</feature>
<sequence>MVKNVYFYYLFLLNALMNLVNFVPRILIHDRFRGSVLGVMVAIPIGLVTIALFVRMIQKFPGMGVPEIFAKYMSRWIYKPLLFMLAFVWFYASAVTLVGFVDVTGRYISPDVSPYAILIGFLILVSLSARRGSESLLYALEIVLFIMVPLIIYMTYRGLSSPYFQWDAVRQAMTFMGHAPTLTSIAGATYIFSGYANLVIFNRVFEKVQVRRFWVIAAIGALIVVMAMFAPIGLLGVEGAGYHVYPSFSTVDSLRIRYFIIERMTYVFYVVYLSLSLVNSIIHWHVAKELVLGVFRQHKSSEGGCPKEEKSQSRLAWWVLGIFSALVLGAAYLVDQFSNNTMAVWFLNTRFFAEMLLLLLLGYCVLKRRSAA</sequence>
<dbReference type="OrthoDB" id="2930450at2"/>
<feature type="transmembrane region" description="Helical" evidence="8">
    <location>
        <begin position="7"/>
        <end position="28"/>
    </location>
</feature>
<reference evidence="9 10" key="1">
    <citation type="submission" date="2019-05" db="EMBL/GenBank/DDBJ databases">
        <authorList>
            <person name="Chen C."/>
        </authorList>
    </citation>
    <scope>NUCLEOTIDE SEQUENCE [LARGE SCALE GENOMIC DNA]</scope>
    <source>
        <strain evidence="9 10">HB172198</strain>
    </source>
</reference>
<gene>
    <name evidence="9" type="ORF">E6C60_3960</name>
</gene>
<keyword evidence="6 8" id="KW-1133">Transmembrane helix</keyword>
<accession>A0A4P8XQP5</accession>
<keyword evidence="7 8" id="KW-0472">Membrane</keyword>
<evidence type="ECO:0000256" key="5">
    <source>
        <dbReference type="ARBA" id="ARBA00022692"/>
    </source>
</evidence>
<keyword evidence="5 8" id="KW-0812">Transmembrane</keyword>
<evidence type="ECO:0000256" key="1">
    <source>
        <dbReference type="ARBA" id="ARBA00004141"/>
    </source>
</evidence>
<evidence type="ECO:0000256" key="2">
    <source>
        <dbReference type="ARBA" id="ARBA00007998"/>
    </source>
</evidence>
<dbReference type="GO" id="GO:0009847">
    <property type="term" value="P:spore germination"/>
    <property type="evidence" value="ECO:0007669"/>
    <property type="project" value="InterPro"/>
</dbReference>
<keyword evidence="4" id="KW-0309">Germination</keyword>
<dbReference type="AlphaFoldDB" id="A0A4P8XQP5"/>
<feature type="transmembrane region" description="Helical" evidence="8">
    <location>
        <begin position="112"/>
        <end position="129"/>
    </location>
</feature>
<feature type="transmembrane region" description="Helical" evidence="8">
    <location>
        <begin position="81"/>
        <end position="100"/>
    </location>
</feature>
<evidence type="ECO:0000256" key="6">
    <source>
        <dbReference type="ARBA" id="ARBA00022989"/>
    </source>
</evidence>
<keyword evidence="3" id="KW-0813">Transport</keyword>
<evidence type="ECO:0000313" key="10">
    <source>
        <dbReference type="Proteomes" id="UP000300879"/>
    </source>
</evidence>
<dbReference type="RefSeq" id="WP_138227340.1">
    <property type="nucleotide sequence ID" value="NZ_CP040396.1"/>
</dbReference>
<dbReference type="EMBL" id="CP040396">
    <property type="protein sequence ID" value="QCT04665.1"/>
    <property type="molecule type" value="Genomic_DNA"/>
</dbReference>
<name>A0A4P8XQP5_9BACL</name>
<organism evidence="9 10">
    <name type="scientific">Paenibacillus algicola</name>
    <dbReference type="NCBI Taxonomy" id="2565926"/>
    <lineage>
        <taxon>Bacteria</taxon>
        <taxon>Bacillati</taxon>
        <taxon>Bacillota</taxon>
        <taxon>Bacilli</taxon>
        <taxon>Bacillales</taxon>
        <taxon>Paenibacillaceae</taxon>
        <taxon>Paenibacillus</taxon>
    </lineage>
</organism>
<dbReference type="InterPro" id="IPR004761">
    <property type="entry name" value="Spore_GerAB"/>
</dbReference>
<evidence type="ECO:0000313" key="9">
    <source>
        <dbReference type="EMBL" id="QCT04665.1"/>
    </source>
</evidence>